<reference evidence="1" key="5">
    <citation type="journal article" date="2021" name="G3 (Bethesda)">
        <title>Aegilops tauschii genome assembly Aet v5.0 features greater sequence contiguity and improved annotation.</title>
        <authorList>
            <person name="Wang L."/>
            <person name="Zhu T."/>
            <person name="Rodriguez J.C."/>
            <person name="Deal K.R."/>
            <person name="Dubcovsky J."/>
            <person name="McGuire P.E."/>
            <person name="Lux T."/>
            <person name="Spannagl M."/>
            <person name="Mayer K.F.X."/>
            <person name="Baldrich P."/>
            <person name="Meyers B.C."/>
            <person name="Huo N."/>
            <person name="Gu Y.Q."/>
            <person name="Zhou H."/>
            <person name="Devos K.M."/>
            <person name="Bennetzen J.L."/>
            <person name="Unver T."/>
            <person name="Budak H."/>
            <person name="Gulick P.J."/>
            <person name="Galiba G."/>
            <person name="Kalapos B."/>
            <person name="Nelson D.R."/>
            <person name="Li P."/>
            <person name="You F.M."/>
            <person name="Luo M.C."/>
            <person name="Dvorak J."/>
        </authorList>
    </citation>
    <scope>NUCLEOTIDE SEQUENCE [LARGE SCALE GENOMIC DNA]</scope>
    <source>
        <strain evidence="1">cv. AL8/78</strain>
    </source>
</reference>
<evidence type="ECO:0000313" key="1">
    <source>
        <dbReference type="EnsemblPlants" id="AET3Gv20606100.71"/>
    </source>
</evidence>
<evidence type="ECO:0000313" key="2">
    <source>
        <dbReference type="Proteomes" id="UP000015105"/>
    </source>
</evidence>
<reference evidence="2" key="2">
    <citation type="journal article" date="2017" name="Nat. Plants">
        <title>The Aegilops tauschii genome reveals multiple impacts of transposons.</title>
        <authorList>
            <person name="Zhao G."/>
            <person name="Zou C."/>
            <person name="Li K."/>
            <person name="Wang K."/>
            <person name="Li T."/>
            <person name="Gao L."/>
            <person name="Zhang X."/>
            <person name="Wang H."/>
            <person name="Yang Z."/>
            <person name="Liu X."/>
            <person name="Jiang W."/>
            <person name="Mao L."/>
            <person name="Kong X."/>
            <person name="Jiao Y."/>
            <person name="Jia J."/>
        </authorList>
    </citation>
    <scope>NUCLEOTIDE SEQUENCE [LARGE SCALE GENOMIC DNA]</scope>
    <source>
        <strain evidence="2">cv. AL8/78</strain>
    </source>
</reference>
<dbReference type="Proteomes" id="UP000015105">
    <property type="component" value="Chromosome 3D"/>
</dbReference>
<keyword evidence="2" id="KW-1185">Reference proteome</keyword>
<sequence>HSHSSARQHIWLACIGRDNRCALFPPISKSQSFVLTRLNPSSEFDNIFSRMKITIFC</sequence>
<dbReference type="Gramene" id="AET3Gv20606100.71">
    <property type="protein sequence ID" value="AET3Gv20606100.71"/>
    <property type="gene ID" value="AET3Gv20606100"/>
</dbReference>
<reference evidence="1" key="3">
    <citation type="journal article" date="2017" name="Nature">
        <title>Genome sequence of the progenitor of the wheat D genome Aegilops tauschii.</title>
        <authorList>
            <person name="Luo M.C."/>
            <person name="Gu Y.Q."/>
            <person name="Puiu D."/>
            <person name="Wang H."/>
            <person name="Twardziok S.O."/>
            <person name="Deal K.R."/>
            <person name="Huo N."/>
            <person name="Zhu T."/>
            <person name="Wang L."/>
            <person name="Wang Y."/>
            <person name="McGuire P.E."/>
            <person name="Liu S."/>
            <person name="Long H."/>
            <person name="Ramasamy R.K."/>
            <person name="Rodriguez J.C."/>
            <person name="Van S.L."/>
            <person name="Yuan L."/>
            <person name="Wang Z."/>
            <person name="Xia Z."/>
            <person name="Xiao L."/>
            <person name="Anderson O.D."/>
            <person name="Ouyang S."/>
            <person name="Liang Y."/>
            <person name="Zimin A.V."/>
            <person name="Pertea G."/>
            <person name="Qi P."/>
            <person name="Bennetzen J.L."/>
            <person name="Dai X."/>
            <person name="Dawson M.W."/>
            <person name="Muller H.G."/>
            <person name="Kugler K."/>
            <person name="Rivarola-Duarte L."/>
            <person name="Spannagl M."/>
            <person name="Mayer K.F.X."/>
            <person name="Lu F.H."/>
            <person name="Bevan M.W."/>
            <person name="Leroy P."/>
            <person name="Li P."/>
            <person name="You F.M."/>
            <person name="Sun Q."/>
            <person name="Liu Z."/>
            <person name="Lyons E."/>
            <person name="Wicker T."/>
            <person name="Salzberg S.L."/>
            <person name="Devos K.M."/>
            <person name="Dvorak J."/>
        </authorList>
    </citation>
    <scope>NUCLEOTIDE SEQUENCE [LARGE SCALE GENOMIC DNA]</scope>
    <source>
        <strain evidence="1">cv. AL8/78</strain>
    </source>
</reference>
<reference evidence="2" key="1">
    <citation type="journal article" date="2014" name="Science">
        <title>Ancient hybridizations among the ancestral genomes of bread wheat.</title>
        <authorList>
            <consortium name="International Wheat Genome Sequencing Consortium,"/>
            <person name="Marcussen T."/>
            <person name="Sandve S.R."/>
            <person name="Heier L."/>
            <person name="Spannagl M."/>
            <person name="Pfeifer M."/>
            <person name="Jakobsen K.S."/>
            <person name="Wulff B.B."/>
            <person name="Steuernagel B."/>
            <person name="Mayer K.F."/>
            <person name="Olsen O.A."/>
        </authorList>
    </citation>
    <scope>NUCLEOTIDE SEQUENCE [LARGE SCALE GENOMIC DNA]</scope>
    <source>
        <strain evidence="2">cv. AL8/78</strain>
    </source>
</reference>
<organism evidence="1 2">
    <name type="scientific">Aegilops tauschii subsp. strangulata</name>
    <name type="common">Goatgrass</name>
    <dbReference type="NCBI Taxonomy" id="200361"/>
    <lineage>
        <taxon>Eukaryota</taxon>
        <taxon>Viridiplantae</taxon>
        <taxon>Streptophyta</taxon>
        <taxon>Embryophyta</taxon>
        <taxon>Tracheophyta</taxon>
        <taxon>Spermatophyta</taxon>
        <taxon>Magnoliopsida</taxon>
        <taxon>Liliopsida</taxon>
        <taxon>Poales</taxon>
        <taxon>Poaceae</taxon>
        <taxon>BOP clade</taxon>
        <taxon>Pooideae</taxon>
        <taxon>Triticodae</taxon>
        <taxon>Triticeae</taxon>
        <taxon>Triticinae</taxon>
        <taxon>Aegilops</taxon>
    </lineage>
</organism>
<reference evidence="1" key="4">
    <citation type="submission" date="2019-03" db="UniProtKB">
        <authorList>
            <consortium name="EnsemblPlants"/>
        </authorList>
    </citation>
    <scope>IDENTIFICATION</scope>
</reference>
<name>A0A453F8H8_AEGTS</name>
<dbReference type="EnsemblPlants" id="AET3Gv20606100.71">
    <property type="protein sequence ID" value="AET3Gv20606100.71"/>
    <property type="gene ID" value="AET3Gv20606100"/>
</dbReference>
<protein>
    <submittedName>
        <fullName evidence="1">Uncharacterized protein</fullName>
    </submittedName>
</protein>
<proteinExistence type="predicted"/>
<dbReference type="AlphaFoldDB" id="A0A453F8H8"/>
<accession>A0A453F8H8</accession>